<dbReference type="InterPro" id="IPR006631">
    <property type="entry name" value="DM4_12"/>
</dbReference>
<proteinExistence type="predicted"/>
<evidence type="ECO:0000256" key="1">
    <source>
        <dbReference type="SAM" id="Phobius"/>
    </source>
</evidence>
<evidence type="ECO:0000313" key="2">
    <source>
        <dbReference type="Proteomes" id="UP000694866"/>
    </source>
</evidence>
<dbReference type="AlphaFoldDB" id="A0A9R1T182"/>
<keyword evidence="1" id="KW-0812">Transmembrane</keyword>
<dbReference type="OrthoDB" id="6363452at2759"/>
<keyword evidence="1" id="KW-0472">Membrane</keyword>
<keyword evidence="2" id="KW-1185">Reference proteome</keyword>
<dbReference type="RefSeq" id="XP_011301052.1">
    <property type="nucleotide sequence ID" value="XM_011302750.1"/>
</dbReference>
<dbReference type="KEGG" id="fas:105265316"/>
<dbReference type="Proteomes" id="UP000694866">
    <property type="component" value="Unplaced"/>
</dbReference>
<evidence type="ECO:0000313" key="3">
    <source>
        <dbReference type="RefSeq" id="XP_011301052.1"/>
    </source>
</evidence>
<feature type="transmembrane region" description="Helical" evidence="1">
    <location>
        <begin position="57"/>
        <end position="81"/>
    </location>
</feature>
<accession>A0A9R1T182</accession>
<protein>
    <submittedName>
        <fullName evidence="3">Uncharacterized protein isoform X1</fullName>
    </submittedName>
</protein>
<keyword evidence="1" id="KW-1133">Transmembrane helix</keyword>
<sequence length="190" mass="21512">MNRMQLFGIAIFGIVMSLVSVESGANVVFEKQSRQESRPILKEIRQELMQKSRSNQILNLNLSAVLLLLLLKAAALGATYLGNYDRYKGRKFREVDNLVSADEMTLALGYLIGDSCLYRAACEVPETAKEYLGTIDMITEAMKIIPQTSIDNKYEKKISEFRRAIEYGELNSCPAEYTCQKESTDYLQPE</sequence>
<gene>
    <name evidence="3" type="primary">LOC105265316</name>
</gene>
<reference evidence="3" key="1">
    <citation type="submission" date="2025-08" db="UniProtKB">
        <authorList>
            <consortium name="RefSeq"/>
        </authorList>
    </citation>
    <scope>IDENTIFICATION</scope>
    <source>
        <strain evidence="3">USDA-PBARC FA_bdor</strain>
        <tissue evidence="3">Whole organism</tissue>
    </source>
</reference>
<dbReference type="Pfam" id="PF07841">
    <property type="entry name" value="DM4_12"/>
    <property type="match status" value="1"/>
</dbReference>
<name>A0A9R1T182_9HYME</name>
<organism evidence="2 3">
    <name type="scientific">Fopius arisanus</name>
    <dbReference type="NCBI Taxonomy" id="64838"/>
    <lineage>
        <taxon>Eukaryota</taxon>
        <taxon>Metazoa</taxon>
        <taxon>Ecdysozoa</taxon>
        <taxon>Arthropoda</taxon>
        <taxon>Hexapoda</taxon>
        <taxon>Insecta</taxon>
        <taxon>Pterygota</taxon>
        <taxon>Neoptera</taxon>
        <taxon>Endopterygota</taxon>
        <taxon>Hymenoptera</taxon>
        <taxon>Apocrita</taxon>
        <taxon>Ichneumonoidea</taxon>
        <taxon>Braconidae</taxon>
        <taxon>Opiinae</taxon>
        <taxon>Fopius</taxon>
    </lineage>
</organism>
<dbReference type="GeneID" id="105265316"/>